<organism evidence="2 3">
    <name type="scientific">Hyunsoonleella aquatilis</name>
    <dbReference type="NCBI Taxonomy" id="2762758"/>
    <lineage>
        <taxon>Bacteria</taxon>
        <taxon>Pseudomonadati</taxon>
        <taxon>Bacteroidota</taxon>
        <taxon>Flavobacteriia</taxon>
        <taxon>Flavobacteriales</taxon>
        <taxon>Flavobacteriaceae</taxon>
    </lineage>
</organism>
<reference evidence="2" key="1">
    <citation type="submission" date="2020-08" db="EMBL/GenBank/DDBJ databases">
        <title>Hyunsoonleella sp. strain SJ7 genome sequencing and assembly.</title>
        <authorList>
            <person name="Kim I."/>
        </authorList>
    </citation>
    <scope>NUCLEOTIDE SEQUENCE</scope>
    <source>
        <strain evidence="2">SJ7</strain>
    </source>
</reference>
<dbReference type="RefSeq" id="WP_186564019.1">
    <property type="nucleotide sequence ID" value="NZ_JACNMF010000013.1"/>
</dbReference>
<keyword evidence="1" id="KW-0812">Transmembrane</keyword>
<keyword evidence="3" id="KW-1185">Reference proteome</keyword>
<evidence type="ECO:0000313" key="3">
    <source>
        <dbReference type="Proteomes" id="UP000656244"/>
    </source>
</evidence>
<sequence length="127" mass="14637">MTLINKFQIDRTVNTTKSESELANSIKRFDHKRIDVGNGIITIYGKAFYDFVCEIKPSKVRLTAKPKKILLIFVLTFLTFWTIGFMYQNGILIGIILSAIFIIFGAFVHKKMMELNLDEISELIKNE</sequence>
<dbReference type="Proteomes" id="UP000656244">
    <property type="component" value="Unassembled WGS sequence"/>
</dbReference>
<evidence type="ECO:0000256" key="1">
    <source>
        <dbReference type="SAM" id="Phobius"/>
    </source>
</evidence>
<feature type="transmembrane region" description="Helical" evidence="1">
    <location>
        <begin position="69"/>
        <end position="85"/>
    </location>
</feature>
<proteinExistence type="predicted"/>
<keyword evidence="1" id="KW-0472">Membrane</keyword>
<gene>
    <name evidence="2" type="ORF">H7U19_16695</name>
</gene>
<accession>A0A923HGT9</accession>
<protein>
    <submittedName>
        <fullName evidence="2">Uncharacterized protein</fullName>
    </submittedName>
</protein>
<keyword evidence="1" id="KW-1133">Transmembrane helix</keyword>
<feature type="transmembrane region" description="Helical" evidence="1">
    <location>
        <begin position="91"/>
        <end position="108"/>
    </location>
</feature>
<name>A0A923HGT9_9FLAO</name>
<comment type="caution">
    <text evidence="2">The sequence shown here is derived from an EMBL/GenBank/DDBJ whole genome shotgun (WGS) entry which is preliminary data.</text>
</comment>
<dbReference type="EMBL" id="JACNMF010000013">
    <property type="protein sequence ID" value="MBC3760048.1"/>
    <property type="molecule type" value="Genomic_DNA"/>
</dbReference>
<evidence type="ECO:0000313" key="2">
    <source>
        <dbReference type="EMBL" id="MBC3760048.1"/>
    </source>
</evidence>
<dbReference type="AlphaFoldDB" id="A0A923HGT9"/>